<evidence type="ECO:0000313" key="7">
    <source>
        <dbReference type="Proteomes" id="UP001620514"/>
    </source>
</evidence>
<feature type="domain" description="HTH lysR-type" evidence="5">
    <location>
        <begin position="6"/>
        <end position="63"/>
    </location>
</feature>
<evidence type="ECO:0000259" key="5">
    <source>
        <dbReference type="PROSITE" id="PS50931"/>
    </source>
</evidence>
<protein>
    <submittedName>
        <fullName evidence="6">LysR family glycine cleavage system transcriptional activator</fullName>
    </submittedName>
</protein>
<evidence type="ECO:0000313" key="6">
    <source>
        <dbReference type="EMBL" id="MFK4446566.1"/>
    </source>
</evidence>
<reference evidence="6 7" key="2">
    <citation type="submission" date="2024-11" db="EMBL/GenBank/DDBJ databases">
        <title>Using genomics to understand microbial adaptation to soil warming.</title>
        <authorList>
            <person name="Deangelis K.M. PhD."/>
        </authorList>
    </citation>
    <scope>NUCLEOTIDE SEQUENCE [LARGE SCALE GENOMIC DNA]</scope>
    <source>
        <strain evidence="6 7">GAS97</strain>
    </source>
</reference>
<proteinExistence type="inferred from homology"/>
<keyword evidence="2" id="KW-0805">Transcription regulation</keyword>
<dbReference type="Pfam" id="PF03466">
    <property type="entry name" value="LysR_substrate"/>
    <property type="match status" value="1"/>
</dbReference>
<evidence type="ECO:0000256" key="2">
    <source>
        <dbReference type="ARBA" id="ARBA00023015"/>
    </source>
</evidence>
<dbReference type="PROSITE" id="PS50931">
    <property type="entry name" value="HTH_LYSR"/>
    <property type="match status" value="1"/>
</dbReference>
<gene>
    <name evidence="6" type="ORF">ABH943_006598</name>
</gene>
<evidence type="ECO:0000256" key="3">
    <source>
        <dbReference type="ARBA" id="ARBA00023125"/>
    </source>
</evidence>
<comment type="similarity">
    <text evidence="1">Belongs to the LysR transcriptional regulatory family.</text>
</comment>
<dbReference type="InterPro" id="IPR005119">
    <property type="entry name" value="LysR_subst-bd"/>
</dbReference>
<dbReference type="EMBL" id="JBIYDN010000027">
    <property type="protein sequence ID" value="MFK4446566.1"/>
    <property type="molecule type" value="Genomic_DNA"/>
</dbReference>
<dbReference type="InterPro" id="IPR058163">
    <property type="entry name" value="LysR-type_TF_proteobact-type"/>
</dbReference>
<evidence type="ECO:0000256" key="4">
    <source>
        <dbReference type="ARBA" id="ARBA00023163"/>
    </source>
</evidence>
<accession>A0ABW8MUY2</accession>
<dbReference type="InterPro" id="IPR036388">
    <property type="entry name" value="WH-like_DNA-bd_sf"/>
</dbReference>
<organism evidence="6 7">
    <name type="scientific">Caballeronia udeis</name>
    <dbReference type="NCBI Taxonomy" id="1232866"/>
    <lineage>
        <taxon>Bacteria</taxon>
        <taxon>Pseudomonadati</taxon>
        <taxon>Pseudomonadota</taxon>
        <taxon>Betaproteobacteria</taxon>
        <taxon>Burkholderiales</taxon>
        <taxon>Burkholderiaceae</taxon>
        <taxon>Caballeronia</taxon>
    </lineage>
</organism>
<sequence length="294" mass="32332">MKHHYPNVAELLAFTSAAKHLNFSRAARELGLTPSAVSRQIAALETLFGVQLFIRDGRNLALTPSGSRYLDRVASPLLNIGNASLEMMSAGGQSDLLTIASVPTFTTKWLIPRLPDFLSSTPGVTISFTRHLAHGDAFPLDLDAAIRYGDGTWDGVVCDYIDGRRFLLVCAPDYQSKRPLRCLQDAADAARLLHGQAGRVWGQWADFYCVCNMNALAGPRFEQYSVLIQAAQAGLGLALVPEFLVRDTLAAGTLVEPLSAPVDVEQGHYLCYFPERIETRPALKHFRQWVMSQV</sequence>
<dbReference type="PRINTS" id="PR00039">
    <property type="entry name" value="HTHLYSR"/>
</dbReference>
<dbReference type="Pfam" id="PF00126">
    <property type="entry name" value="HTH_1"/>
    <property type="match status" value="1"/>
</dbReference>
<name>A0ABW8MUY2_9BURK</name>
<evidence type="ECO:0000256" key="1">
    <source>
        <dbReference type="ARBA" id="ARBA00009437"/>
    </source>
</evidence>
<dbReference type="Gene3D" id="1.10.10.10">
    <property type="entry name" value="Winged helix-like DNA-binding domain superfamily/Winged helix DNA-binding domain"/>
    <property type="match status" value="1"/>
</dbReference>
<keyword evidence="7" id="KW-1185">Reference proteome</keyword>
<dbReference type="InterPro" id="IPR000847">
    <property type="entry name" value="LysR_HTH_N"/>
</dbReference>
<dbReference type="InterPro" id="IPR036390">
    <property type="entry name" value="WH_DNA-bd_sf"/>
</dbReference>
<dbReference type="PANTHER" id="PTHR30537">
    <property type="entry name" value="HTH-TYPE TRANSCRIPTIONAL REGULATOR"/>
    <property type="match status" value="1"/>
</dbReference>
<dbReference type="PANTHER" id="PTHR30537:SF74">
    <property type="entry name" value="HTH-TYPE TRANSCRIPTIONAL REGULATOR TRPI"/>
    <property type="match status" value="1"/>
</dbReference>
<keyword evidence="4" id="KW-0804">Transcription</keyword>
<dbReference type="Gene3D" id="3.40.190.10">
    <property type="entry name" value="Periplasmic binding protein-like II"/>
    <property type="match status" value="2"/>
</dbReference>
<dbReference type="SUPFAM" id="SSF53850">
    <property type="entry name" value="Periplasmic binding protein-like II"/>
    <property type="match status" value="1"/>
</dbReference>
<dbReference type="SUPFAM" id="SSF46785">
    <property type="entry name" value="Winged helix' DNA-binding domain"/>
    <property type="match status" value="1"/>
</dbReference>
<comment type="caution">
    <text evidence="6">The sequence shown here is derived from an EMBL/GenBank/DDBJ whole genome shotgun (WGS) entry which is preliminary data.</text>
</comment>
<dbReference type="Proteomes" id="UP001620514">
    <property type="component" value="Unassembled WGS sequence"/>
</dbReference>
<dbReference type="RefSeq" id="WP_404611500.1">
    <property type="nucleotide sequence ID" value="NZ_JBIYDN010000027.1"/>
</dbReference>
<keyword evidence="3" id="KW-0238">DNA-binding</keyword>
<reference evidence="6 7" key="1">
    <citation type="submission" date="2024-10" db="EMBL/GenBank/DDBJ databases">
        <authorList>
            <person name="Deangelis K."/>
            <person name="Huntemann M."/>
            <person name="Clum A."/>
            <person name="Wang J."/>
            <person name="Palaniappan K."/>
            <person name="Ritter S."/>
            <person name="Chen I.-M."/>
            <person name="Stamatis D."/>
            <person name="Reddy T."/>
            <person name="O'Malley R."/>
            <person name="Daum C."/>
            <person name="Ng V."/>
            <person name="Ivanova N."/>
            <person name="Kyrpides N."/>
            <person name="Woyke T."/>
        </authorList>
    </citation>
    <scope>NUCLEOTIDE SEQUENCE [LARGE SCALE GENOMIC DNA]</scope>
    <source>
        <strain evidence="6 7">GAS97</strain>
    </source>
</reference>